<dbReference type="EMBL" id="AUSU01006312">
    <property type="protein sequence ID" value="EPS62208.1"/>
    <property type="molecule type" value="Genomic_DNA"/>
</dbReference>
<dbReference type="SMART" id="SM00456">
    <property type="entry name" value="WW"/>
    <property type="match status" value="2"/>
</dbReference>
<feature type="non-terminal residue" evidence="5">
    <location>
        <position position="1"/>
    </location>
</feature>
<dbReference type="InterPro" id="IPR001202">
    <property type="entry name" value="WW_dom"/>
</dbReference>
<feature type="non-terminal residue" evidence="5">
    <location>
        <position position="676"/>
    </location>
</feature>
<keyword evidence="6" id="KW-1185">Reference proteome</keyword>
<feature type="compositionally biased region" description="Basic and acidic residues" evidence="2">
    <location>
        <begin position="611"/>
        <end position="650"/>
    </location>
</feature>
<gene>
    <name evidence="5" type="ORF">M569_12583</name>
</gene>
<feature type="domain" description="WW" evidence="3">
    <location>
        <begin position="194"/>
        <end position="227"/>
    </location>
</feature>
<evidence type="ECO:0008006" key="7">
    <source>
        <dbReference type="Google" id="ProtNLM"/>
    </source>
</evidence>
<feature type="compositionally biased region" description="Basic and acidic residues" evidence="2">
    <location>
        <begin position="387"/>
        <end position="396"/>
    </location>
</feature>
<feature type="compositionally biased region" description="Polar residues" evidence="2">
    <location>
        <begin position="19"/>
        <end position="34"/>
    </location>
</feature>
<feature type="region of interest" description="Disordered" evidence="2">
    <location>
        <begin position="278"/>
        <end position="340"/>
    </location>
</feature>
<dbReference type="InterPro" id="IPR002713">
    <property type="entry name" value="FF_domain"/>
</dbReference>
<evidence type="ECO:0000313" key="5">
    <source>
        <dbReference type="EMBL" id="EPS62208.1"/>
    </source>
</evidence>
<evidence type="ECO:0000313" key="6">
    <source>
        <dbReference type="Proteomes" id="UP000015453"/>
    </source>
</evidence>
<organism evidence="5 6">
    <name type="scientific">Genlisea aurea</name>
    <dbReference type="NCBI Taxonomy" id="192259"/>
    <lineage>
        <taxon>Eukaryota</taxon>
        <taxon>Viridiplantae</taxon>
        <taxon>Streptophyta</taxon>
        <taxon>Embryophyta</taxon>
        <taxon>Tracheophyta</taxon>
        <taxon>Spermatophyta</taxon>
        <taxon>Magnoliopsida</taxon>
        <taxon>eudicotyledons</taxon>
        <taxon>Gunneridae</taxon>
        <taxon>Pentapetalae</taxon>
        <taxon>asterids</taxon>
        <taxon>lamiids</taxon>
        <taxon>Lamiales</taxon>
        <taxon>Lentibulariaceae</taxon>
        <taxon>Genlisea</taxon>
    </lineage>
</organism>
<dbReference type="OrthoDB" id="187617at2759"/>
<dbReference type="SUPFAM" id="SSF51045">
    <property type="entry name" value="WW domain"/>
    <property type="match status" value="2"/>
</dbReference>
<dbReference type="Pfam" id="PF01846">
    <property type="entry name" value="FF"/>
    <property type="match status" value="3"/>
</dbReference>
<dbReference type="AlphaFoldDB" id="S8DH97"/>
<dbReference type="PANTHER" id="PTHR15377">
    <property type="entry name" value="TRANSCRIPTION ELONGATION REGULATOR 1"/>
    <property type="match status" value="1"/>
</dbReference>
<feature type="region of interest" description="Disordered" evidence="2">
    <location>
        <begin position="383"/>
        <end position="417"/>
    </location>
</feature>
<feature type="domain" description="WW" evidence="3">
    <location>
        <begin position="237"/>
        <end position="278"/>
    </location>
</feature>
<feature type="domain" description="FF" evidence="4">
    <location>
        <begin position="552"/>
        <end position="606"/>
    </location>
</feature>
<dbReference type="PANTHER" id="PTHR15377:SF3">
    <property type="entry name" value="WW DOMAIN-CONTAINING PROTEIN"/>
    <property type="match status" value="1"/>
</dbReference>
<dbReference type="InterPro" id="IPR036517">
    <property type="entry name" value="FF_domain_sf"/>
</dbReference>
<feature type="domain" description="FF" evidence="4">
    <location>
        <begin position="417"/>
        <end position="471"/>
    </location>
</feature>
<comment type="caution">
    <text evidence="5">The sequence shown here is derived from an EMBL/GenBank/DDBJ whole genome shotgun (WGS) entry which is preliminary data.</text>
</comment>
<proteinExistence type="predicted"/>
<evidence type="ECO:0000256" key="2">
    <source>
        <dbReference type="SAM" id="MobiDB-lite"/>
    </source>
</evidence>
<feature type="region of interest" description="Disordered" evidence="2">
    <location>
        <begin position="611"/>
        <end position="653"/>
    </location>
</feature>
<keyword evidence="1" id="KW-0677">Repeat</keyword>
<evidence type="ECO:0000256" key="1">
    <source>
        <dbReference type="ARBA" id="ARBA00022737"/>
    </source>
</evidence>
<accession>S8DH97</accession>
<evidence type="ECO:0000259" key="3">
    <source>
        <dbReference type="PROSITE" id="PS50020"/>
    </source>
</evidence>
<dbReference type="SUPFAM" id="SSF81698">
    <property type="entry name" value="FF domain"/>
    <property type="match status" value="3"/>
</dbReference>
<feature type="region of interest" description="Disordered" evidence="2">
    <location>
        <begin position="1"/>
        <end position="38"/>
    </location>
</feature>
<evidence type="ECO:0000259" key="4">
    <source>
        <dbReference type="PROSITE" id="PS51676"/>
    </source>
</evidence>
<dbReference type="Gene3D" id="2.20.70.10">
    <property type="match status" value="2"/>
</dbReference>
<dbReference type="PROSITE" id="PS01159">
    <property type="entry name" value="WW_DOMAIN_1"/>
    <property type="match status" value="2"/>
</dbReference>
<dbReference type="GO" id="GO:0005634">
    <property type="term" value="C:nucleus"/>
    <property type="evidence" value="ECO:0007669"/>
    <property type="project" value="TreeGrafter"/>
</dbReference>
<feature type="domain" description="FF" evidence="4">
    <location>
        <begin position="481"/>
        <end position="539"/>
    </location>
</feature>
<dbReference type="GO" id="GO:0070063">
    <property type="term" value="F:RNA polymerase binding"/>
    <property type="evidence" value="ECO:0007669"/>
    <property type="project" value="InterPro"/>
</dbReference>
<dbReference type="Pfam" id="PF00397">
    <property type="entry name" value="WW"/>
    <property type="match status" value="1"/>
</dbReference>
<dbReference type="PROSITE" id="PS50020">
    <property type="entry name" value="WW_DOMAIN_2"/>
    <property type="match status" value="2"/>
</dbReference>
<dbReference type="SMART" id="SM00441">
    <property type="entry name" value="FF"/>
    <property type="match status" value="3"/>
</dbReference>
<feature type="compositionally biased region" description="Polar residues" evidence="2">
    <location>
        <begin position="288"/>
        <end position="298"/>
    </location>
</feature>
<reference evidence="5 6" key="1">
    <citation type="journal article" date="2013" name="BMC Genomics">
        <title>The miniature genome of a carnivorous plant Genlisea aurea contains a low number of genes and short non-coding sequences.</title>
        <authorList>
            <person name="Leushkin E.V."/>
            <person name="Sutormin R.A."/>
            <person name="Nabieva E.R."/>
            <person name="Penin A.A."/>
            <person name="Kondrashov A.S."/>
            <person name="Logacheva M.D."/>
        </authorList>
    </citation>
    <scope>NUCLEOTIDE SEQUENCE [LARGE SCALE GENOMIC DNA]</scope>
</reference>
<dbReference type="GO" id="GO:0003712">
    <property type="term" value="F:transcription coregulator activity"/>
    <property type="evidence" value="ECO:0007669"/>
    <property type="project" value="TreeGrafter"/>
</dbReference>
<dbReference type="FunFam" id="1.10.10.440:FF:000021">
    <property type="entry name" value="pre-mRNA-processing protein 40C isoform X1"/>
    <property type="match status" value="1"/>
</dbReference>
<dbReference type="PROSITE" id="PS51676">
    <property type="entry name" value="FF"/>
    <property type="match status" value="3"/>
</dbReference>
<dbReference type="Gene3D" id="1.10.10.440">
    <property type="entry name" value="FF domain"/>
    <property type="match status" value="3"/>
</dbReference>
<dbReference type="InterPro" id="IPR036020">
    <property type="entry name" value="WW_dom_sf"/>
</dbReference>
<dbReference type="CDD" id="cd00201">
    <property type="entry name" value="WW"/>
    <property type="match status" value="2"/>
</dbReference>
<dbReference type="Proteomes" id="UP000015453">
    <property type="component" value="Unassembled WGS sequence"/>
</dbReference>
<feature type="compositionally biased region" description="Low complexity" evidence="2">
    <location>
        <begin position="326"/>
        <end position="340"/>
    </location>
</feature>
<name>S8DH97_9LAMI</name>
<sequence>GDASPGMGMFTPVPPHAPSPSQISYPNPNISTAQHPPESAGNMTMWTSHRPNFHGSSVAPIMPITACPPGIPSSMGSSNSTIDSTARLRGYAPNASAVCVPTMPHLAAIHGQWLQPQVAANFSRPAFPSHGDVVPAPNTVPFNNRPPLVSLPDVQPPGVSPAASVGGPSSIIIDQVNTNGNKRVYTGEIKDEAPKKMDAWTMHRSEAGVIYYYNALTGKSTYEKPPDFNGEDKGTMQSAPVSWEKLADTDWMLVNMNDGRRYYYNNITKLSSWQVPPEVADMRKKQDSQGSDSRSVALSSGDAVTEKVSDVSSLNTPATITGGRDAVPVRSPAVSSGSSSALDLIKRKLQDPGIPDSTSPGSSLPAAVEINGRKSADATIKSLQNESGKEKNKDGDGDADVSNSSSDSEDEDVDPMKEECVLKFKEMLKERGVAPFSKWEKELPKIVFDPRFKAIKDHTARRTLFEHYVRTRAEEERKEKRAALKAALEGFKQLLEEKKEDIDHNTDYQTFRTKWGEDPRFKALDRKEKELLLNERVLPLKKAAEEMAHAARLAAVSDFKSMLQDKGRVTSSSRWSKVKDSLKGDPRYRAIRHEDRERLFNEFVDELKAAEDAARKAKPPVDDQEDKLKQRERALLKRKEREEQEVERVRQKARRKEAVESYQALLVETIKDPQVS</sequence>
<protein>
    <recommendedName>
        <fullName evidence="7">Pre-mRNA-processing protein 40C</fullName>
    </recommendedName>
</protein>
<feature type="compositionally biased region" description="Polar residues" evidence="2">
    <location>
        <begin position="310"/>
        <end position="319"/>
    </location>
</feature>
<dbReference type="InterPro" id="IPR045148">
    <property type="entry name" value="TCRG1-like"/>
</dbReference>